<keyword evidence="3" id="KW-1185">Reference proteome</keyword>
<dbReference type="PANTHER" id="PTHR43792:SF13">
    <property type="entry name" value="ACETYLTRANSFERASE"/>
    <property type="match status" value="1"/>
</dbReference>
<dbReference type="InterPro" id="IPR000182">
    <property type="entry name" value="GNAT_dom"/>
</dbReference>
<dbReference type="Pfam" id="PF13302">
    <property type="entry name" value="Acetyltransf_3"/>
    <property type="match status" value="1"/>
</dbReference>
<evidence type="ECO:0000313" key="2">
    <source>
        <dbReference type="EMBL" id="SES66757.1"/>
    </source>
</evidence>
<organism evidence="2 3">
    <name type="scientific">Oceanobacillus limi</name>
    <dbReference type="NCBI Taxonomy" id="930131"/>
    <lineage>
        <taxon>Bacteria</taxon>
        <taxon>Bacillati</taxon>
        <taxon>Bacillota</taxon>
        <taxon>Bacilli</taxon>
        <taxon>Bacillales</taxon>
        <taxon>Bacillaceae</taxon>
        <taxon>Oceanobacillus</taxon>
    </lineage>
</organism>
<evidence type="ECO:0000313" key="3">
    <source>
        <dbReference type="Proteomes" id="UP000198618"/>
    </source>
</evidence>
<dbReference type="SUPFAM" id="SSF55729">
    <property type="entry name" value="Acyl-CoA N-acyltransferases (Nat)"/>
    <property type="match status" value="1"/>
</dbReference>
<dbReference type="EMBL" id="FOHE01000001">
    <property type="protein sequence ID" value="SES66757.1"/>
    <property type="molecule type" value="Genomic_DNA"/>
</dbReference>
<dbReference type="OrthoDB" id="452315at2"/>
<evidence type="ECO:0000259" key="1">
    <source>
        <dbReference type="PROSITE" id="PS51186"/>
    </source>
</evidence>
<protein>
    <submittedName>
        <fullName evidence="2">Ribosomal-protein-alanine N-acetyltransferase</fullName>
    </submittedName>
</protein>
<sequence>MKLETNRLKIVPCNFEAISAVPAMNYVAGPHISRYFEQLREDPSLLGWGVWYVVEKESNTIIGDIGFKGKPEVAQTVEVGYGIVSSAQGYGYATEAVKAIVKWAFSTGKVNKIVAACHEDNISSIRVLEKLKMKKVALEDDMWKWELLKSNR</sequence>
<dbReference type="PANTHER" id="PTHR43792">
    <property type="entry name" value="GNAT FAMILY, PUTATIVE (AFU_ORTHOLOGUE AFUA_3G00765)-RELATED-RELATED"/>
    <property type="match status" value="1"/>
</dbReference>
<dbReference type="STRING" id="930131.SAMN05216389_101321"/>
<dbReference type="InterPro" id="IPR051531">
    <property type="entry name" value="N-acetyltransferase"/>
</dbReference>
<name>A0A1H9YCZ5_9BACI</name>
<accession>A0A1H9YCZ5</accession>
<dbReference type="InterPro" id="IPR016181">
    <property type="entry name" value="Acyl_CoA_acyltransferase"/>
</dbReference>
<proteinExistence type="predicted"/>
<feature type="domain" description="N-acetyltransferase" evidence="1">
    <location>
        <begin position="8"/>
        <end position="152"/>
    </location>
</feature>
<dbReference type="GO" id="GO:0016747">
    <property type="term" value="F:acyltransferase activity, transferring groups other than amino-acyl groups"/>
    <property type="evidence" value="ECO:0007669"/>
    <property type="project" value="InterPro"/>
</dbReference>
<dbReference type="RefSeq" id="WP_090866134.1">
    <property type="nucleotide sequence ID" value="NZ_FOHE01000001.1"/>
</dbReference>
<dbReference type="AlphaFoldDB" id="A0A1H9YCZ5"/>
<keyword evidence="2" id="KW-0808">Transferase</keyword>
<gene>
    <name evidence="2" type="ORF">SAMN05216389_101321</name>
</gene>
<dbReference type="PROSITE" id="PS51186">
    <property type="entry name" value="GNAT"/>
    <property type="match status" value="1"/>
</dbReference>
<dbReference type="Proteomes" id="UP000198618">
    <property type="component" value="Unassembled WGS sequence"/>
</dbReference>
<dbReference type="Gene3D" id="3.40.630.30">
    <property type="match status" value="1"/>
</dbReference>
<reference evidence="2 3" key="1">
    <citation type="submission" date="2016-10" db="EMBL/GenBank/DDBJ databases">
        <authorList>
            <person name="de Groot N.N."/>
        </authorList>
    </citation>
    <scope>NUCLEOTIDE SEQUENCE [LARGE SCALE GENOMIC DNA]</scope>
    <source>
        <strain evidence="2 3">IBRC-M 10780</strain>
    </source>
</reference>